<keyword evidence="9" id="KW-1133">Transmembrane helix</keyword>
<dbReference type="Gene3D" id="6.10.340.10">
    <property type="match status" value="1"/>
</dbReference>
<feature type="transmembrane region" description="Helical" evidence="9">
    <location>
        <begin position="292"/>
        <end position="311"/>
    </location>
</feature>
<dbReference type="SMART" id="SM00304">
    <property type="entry name" value="HAMP"/>
    <property type="match status" value="1"/>
</dbReference>
<dbReference type="SUPFAM" id="SSF56112">
    <property type="entry name" value="Protein kinase-like (PK-like)"/>
    <property type="match status" value="1"/>
</dbReference>
<organism evidence="12 13">
    <name type="scientific">Thioalkalivibrio halophilus</name>
    <dbReference type="NCBI Taxonomy" id="252474"/>
    <lineage>
        <taxon>Bacteria</taxon>
        <taxon>Pseudomonadati</taxon>
        <taxon>Pseudomonadota</taxon>
        <taxon>Gammaproteobacteria</taxon>
        <taxon>Chromatiales</taxon>
        <taxon>Ectothiorhodospiraceae</taxon>
        <taxon>Thioalkalivibrio</taxon>
    </lineage>
</organism>
<dbReference type="STRING" id="252474.B1A74_10355"/>
<dbReference type="Gene3D" id="1.10.510.10">
    <property type="entry name" value="Transferase(Phosphotransferase) domain 1"/>
    <property type="match status" value="1"/>
</dbReference>
<dbReference type="RefSeq" id="WP_077244588.1">
    <property type="nucleotide sequence ID" value="NZ_MUZR01000044.1"/>
</dbReference>
<dbReference type="InterPro" id="IPR000719">
    <property type="entry name" value="Prot_kinase_dom"/>
</dbReference>
<dbReference type="PROSITE" id="PS00107">
    <property type="entry name" value="PROTEIN_KINASE_ATP"/>
    <property type="match status" value="1"/>
</dbReference>
<evidence type="ECO:0000256" key="1">
    <source>
        <dbReference type="ARBA" id="ARBA00012513"/>
    </source>
</evidence>
<dbReference type="InterPro" id="IPR029151">
    <property type="entry name" value="Sensor-like_sf"/>
</dbReference>
<dbReference type="Pfam" id="PF00672">
    <property type="entry name" value="HAMP"/>
    <property type="match status" value="1"/>
</dbReference>
<evidence type="ECO:0000256" key="7">
    <source>
        <dbReference type="PROSITE-ProRule" id="PRU10141"/>
    </source>
</evidence>
<dbReference type="CDD" id="cd14014">
    <property type="entry name" value="STKc_PknB_like"/>
    <property type="match status" value="1"/>
</dbReference>
<dbReference type="EMBL" id="MUZR01000044">
    <property type="protein sequence ID" value="OOC09592.1"/>
    <property type="molecule type" value="Genomic_DNA"/>
</dbReference>
<dbReference type="Pfam" id="PF00069">
    <property type="entry name" value="Pkinase"/>
    <property type="match status" value="1"/>
</dbReference>
<evidence type="ECO:0000256" key="3">
    <source>
        <dbReference type="ARBA" id="ARBA00022679"/>
    </source>
</evidence>
<evidence type="ECO:0000256" key="6">
    <source>
        <dbReference type="ARBA" id="ARBA00022840"/>
    </source>
</evidence>
<dbReference type="EC" id="2.7.11.1" evidence="1"/>
<dbReference type="FunFam" id="1.10.510.10:FF:000021">
    <property type="entry name" value="Serine/threonine protein kinase"/>
    <property type="match status" value="1"/>
</dbReference>
<dbReference type="GO" id="GO:0005524">
    <property type="term" value="F:ATP binding"/>
    <property type="evidence" value="ECO:0007669"/>
    <property type="project" value="UniProtKB-UniRule"/>
</dbReference>
<keyword evidence="6 7" id="KW-0067">ATP-binding</keyword>
<dbReference type="SMART" id="SM00220">
    <property type="entry name" value="S_TKc"/>
    <property type="match status" value="1"/>
</dbReference>
<keyword evidence="9" id="KW-0812">Transmembrane</keyword>
<dbReference type="InterPro" id="IPR003660">
    <property type="entry name" value="HAMP_dom"/>
</dbReference>
<protein>
    <recommendedName>
        <fullName evidence="1">non-specific serine/threonine protein kinase</fullName>
        <ecNumber evidence="1">2.7.11.1</ecNumber>
    </recommendedName>
</protein>
<proteinExistence type="predicted"/>
<comment type="caution">
    <text evidence="12">The sequence shown here is derived from an EMBL/GenBank/DDBJ whole genome shotgun (WGS) entry which is preliminary data.</text>
</comment>
<keyword evidence="2 12" id="KW-0723">Serine/threonine-protein kinase</keyword>
<dbReference type="SUPFAM" id="SSF103190">
    <property type="entry name" value="Sensory domain-like"/>
    <property type="match status" value="1"/>
</dbReference>
<accession>A0A1V2ZWU0</accession>
<keyword evidence="5 12" id="KW-0418">Kinase</keyword>
<evidence type="ECO:0000259" key="11">
    <source>
        <dbReference type="PROSITE" id="PS50885"/>
    </source>
</evidence>
<evidence type="ECO:0000313" key="12">
    <source>
        <dbReference type="EMBL" id="OOC09592.1"/>
    </source>
</evidence>
<reference evidence="12 13" key="1">
    <citation type="submission" date="2017-02" db="EMBL/GenBank/DDBJ databases">
        <title>Genomic diversity within the haloalkaliphilic genus Thioalkalivibrio.</title>
        <authorList>
            <person name="Ahn A.-C."/>
            <person name="Meier-Kolthoff J."/>
            <person name="Overmars L."/>
            <person name="Richter M."/>
            <person name="Woyke T."/>
            <person name="Sorokin D.Y."/>
            <person name="Muyzer G."/>
        </authorList>
    </citation>
    <scope>NUCLEOTIDE SEQUENCE [LARGE SCALE GENOMIC DNA]</scope>
    <source>
        <strain evidence="12 13">HL17</strain>
    </source>
</reference>
<evidence type="ECO:0000256" key="4">
    <source>
        <dbReference type="ARBA" id="ARBA00022741"/>
    </source>
</evidence>
<dbReference type="InterPro" id="IPR008271">
    <property type="entry name" value="Ser/Thr_kinase_AS"/>
</dbReference>
<dbReference type="GO" id="GO:0016020">
    <property type="term" value="C:membrane"/>
    <property type="evidence" value="ECO:0007669"/>
    <property type="project" value="InterPro"/>
</dbReference>
<gene>
    <name evidence="12" type="ORF">B1A74_10355</name>
</gene>
<keyword evidence="3" id="KW-0808">Transferase</keyword>
<feature type="domain" description="HAMP" evidence="11">
    <location>
        <begin position="473"/>
        <end position="525"/>
    </location>
</feature>
<dbReference type="OrthoDB" id="9801841at2"/>
<dbReference type="PROSITE" id="PS50011">
    <property type="entry name" value="PROTEIN_KINASE_DOM"/>
    <property type="match status" value="1"/>
</dbReference>
<dbReference type="GO" id="GO:0007165">
    <property type="term" value="P:signal transduction"/>
    <property type="evidence" value="ECO:0007669"/>
    <property type="project" value="InterPro"/>
</dbReference>
<evidence type="ECO:0000259" key="10">
    <source>
        <dbReference type="PROSITE" id="PS50011"/>
    </source>
</evidence>
<dbReference type="GO" id="GO:0004674">
    <property type="term" value="F:protein serine/threonine kinase activity"/>
    <property type="evidence" value="ECO:0007669"/>
    <property type="project" value="UniProtKB-KW"/>
</dbReference>
<feature type="transmembrane region" description="Helical" evidence="9">
    <location>
        <begin position="450"/>
        <end position="472"/>
    </location>
</feature>
<evidence type="ECO:0000256" key="5">
    <source>
        <dbReference type="ARBA" id="ARBA00022777"/>
    </source>
</evidence>
<dbReference type="InterPro" id="IPR011009">
    <property type="entry name" value="Kinase-like_dom_sf"/>
</dbReference>
<dbReference type="PROSITE" id="PS00108">
    <property type="entry name" value="PROTEIN_KINASE_ST"/>
    <property type="match status" value="1"/>
</dbReference>
<name>A0A1V2ZWU0_9GAMM</name>
<dbReference type="AlphaFoldDB" id="A0A1V2ZWU0"/>
<evidence type="ECO:0000256" key="9">
    <source>
        <dbReference type="SAM" id="Phobius"/>
    </source>
</evidence>
<feature type="binding site" evidence="7">
    <location>
        <position position="36"/>
    </location>
    <ligand>
        <name>ATP</name>
        <dbReference type="ChEBI" id="CHEBI:30616"/>
    </ligand>
</feature>
<feature type="compositionally biased region" description="Pro residues" evidence="8">
    <location>
        <begin position="548"/>
        <end position="557"/>
    </location>
</feature>
<sequence>MRRFGRYEVGEELGRGAMATVHQGYDPQIRRTLAIKILHDDYACDPEYRQRFLTEARAAGTLTHPGIVTVFDVGEAEGRPFIAMELVEGQTLDAYAEQFRPLLLRNFLKVAQQLAEALDYAHRHGVIHRDIKPENILVTSATVNIKVMDFGIAETLFDPEWRAEDHTASAGTPHYMAPELIRGGDADGRSDLWSMGVVLYELLTGHRPFLDGEAGRVLERVLEEPVPEPRPIIRDCPEDLVAVVRRLLERDPSRRYQSAAELLVDLQRIEDERAERERAGAGRRIVPLRLRWTAVMGALVAVTLAVGAFLVQQKQNEVMTDLAFDYGSTLAGTIAVESAEDLLLEDSIAMQARLRDMQANREIELLSVSDRHGRIVASSDPDALGEPRNEPPAEDLLLSREGRTVWSTAGPDGNDVFLFEAPVRFQDFELGHLQVALSTSSLQEAGRTTMMALLMLTVVTVLAVLLGVYVFARRLQVPMETLRGALDQIAQGRLDTRIRVRRRDDFERVFSACNAMADSLEARVKRAAADPAPSGHKDDASATRTMPVAPPERPPGADPGGDERSG</sequence>
<dbReference type="CDD" id="cd06225">
    <property type="entry name" value="HAMP"/>
    <property type="match status" value="1"/>
</dbReference>
<evidence type="ECO:0000256" key="8">
    <source>
        <dbReference type="SAM" id="MobiDB-lite"/>
    </source>
</evidence>
<dbReference type="Gene3D" id="3.30.200.20">
    <property type="entry name" value="Phosphorylase Kinase, domain 1"/>
    <property type="match status" value="1"/>
</dbReference>
<dbReference type="SUPFAM" id="SSF158472">
    <property type="entry name" value="HAMP domain-like"/>
    <property type="match status" value="1"/>
</dbReference>
<feature type="domain" description="Protein kinase" evidence="10">
    <location>
        <begin position="7"/>
        <end position="269"/>
    </location>
</feature>
<keyword evidence="9" id="KW-0472">Membrane</keyword>
<dbReference type="PANTHER" id="PTHR43289">
    <property type="entry name" value="MITOGEN-ACTIVATED PROTEIN KINASE KINASE KINASE 20-RELATED"/>
    <property type="match status" value="1"/>
</dbReference>
<dbReference type="PANTHER" id="PTHR43289:SF6">
    <property type="entry name" value="SERINE_THREONINE-PROTEIN KINASE NEKL-3"/>
    <property type="match status" value="1"/>
</dbReference>
<dbReference type="InterPro" id="IPR017441">
    <property type="entry name" value="Protein_kinase_ATP_BS"/>
</dbReference>
<dbReference type="Proteomes" id="UP000189177">
    <property type="component" value="Unassembled WGS sequence"/>
</dbReference>
<evidence type="ECO:0000313" key="13">
    <source>
        <dbReference type="Proteomes" id="UP000189177"/>
    </source>
</evidence>
<feature type="region of interest" description="Disordered" evidence="8">
    <location>
        <begin position="524"/>
        <end position="566"/>
    </location>
</feature>
<keyword evidence="13" id="KW-1185">Reference proteome</keyword>
<keyword evidence="4 7" id="KW-0547">Nucleotide-binding</keyword>
<evidence type="ECO:0000256" key="2">
    <source>
        <dbReference type="ARBA" id="ARBA00022527"/>
    </source>
</evidence>
<dbReference type="PROSITE" id="PS50885">
    <property type="entry name" value="HAMP"/>
    <property type="match status" value="1"/>
</dbReference>